<dbReference type="GO" id="GO:0006508">
    <property type="term" value="P:proteolysis"/>
    <property type="evidence" value="ECO:0007669"/>
    <property type="project" value="InterPro"/>
</dbReference>
<feature type="region of interest" description="Disordered" evidence="2">
    <location>
        <begin position="221"/>
        <end position="245"/>
    </location>
</feature>
<evidence type="ECO:0000256" key="2">
    <source>
        <dbReference type="SAM" id="MobiDB-lite"/>
    </source>
</evidence>
<dbReference type="GO" id="GO:0004198">
    <property type="term" value="F:calcium-dependent cysteine-type endopeptidase activity"/>
    <property type="evidence" value="ECO:0007669"/>
    <property type="project" value="InterPro"/>
</dbReference>
<dbReference type="InterPro" id="IPR054093">
    <property type="entry name" value="Androglobin_II"/>
</dbReference>
<dbReference type="VEuPathDB" id="FungiDB:BDEG_22676"/>
<dbReference type="Pfam" id="PF00648">
    <property type="entry name" value="Peptidase_C2"/>
    <property type="match status" value="1"/>
</dbReference>
<feature type="compositionally biased region" description="Low complexity" evidence="2">
    <location>
        <begin position="1332"/>
        <end position="1348"/>
    </location>
</feature>
<reference evidence="4 5" key="2">
    <citation type="submission" date="2016-05" db="EMBL/GenBank/DDBJ databases">
        <title>Lineage-specific infection strategies underlie the spectrum of fungal disease in amphibians.</title>
        <authorList>
            <person name="Cuomo C.A."/>
            <person name="Farrer R.A."/>
            <person name="James T."/>
            <person name="Longcore J."/>
            <person name="Birren B."/>
        </authorList>
    </citation>
    <scope>NUCLEOTIDE SEQUENCE [LARGE SCALE GENOMIC DNA]</scope>
    <source>
        <strain evidence="4 5">JEL423</strain>
    </source>
</reference>
<feature type="region of interest" description="Disordered" evidence="2">
    <location>
        <begin position="990"/>
        <end position="1012"/>
    </location>
</feature>
<dbReference type="eggNOG" id="KOG0045">
    <property type="taxonomic scope" value="Eukaryota"/>
</dbReference>
<dbReference type="Pfam" id="PF22069">
    <property type="entry name" value="Androglobin_IV"/>
    <property type="match status" value="1"/>
</dbReference>
<sequence length="1359" mass="149437">MPPKSAGIKKTGPLIPHTTNHDTSENSADDIPDTPITIWPEWSDVEVSAEKWSTKHAFEDPDGLVWLPRSLRKLVDSVKRPNEMVGEGQTPVVVQPMISLDEMFNSPCSLLTSPFSTSAPFMNTTNTSRVGGCDLLNPISVLPLGSAHESTAQTVLYSQKQQTQGSNWPEPDDSHAVLSTDLTSLDEPADAAQMHSISVGDSLPSQEIPGYAITHAGISPEDISKQTDPLQTTPNNRKDANGMDGTSLLESVAPVQENSDSLVGTSKFFQTNKHLVGSELMRSVLASMHFLYEQHKLYKPIALAASTMSSNMPTSIAGNTSVTVSGLTGVEDFTPWDAIYPKSKDGIPMYNPSGKYIVKLFWLGAWRKITVDDRIPIDASGKPLMISSPATTEIWPLLICKALVKAANTSFKECEGMNEAGDFDVLHCLRGWIPEKLPIRPKTLTNLSSVLFSIANNRLPQLRFDSNTSNASPLCLVTPCQNSLLENRELSGLNTGFKSGNSTDRQTPTSASPVRQNLSQPSISFLFATKASDDGDPCDVKTLSYPHRICEIRENSDLFINNRLKRLTSPKDKVEETDYTDFWLSQQEFAQNFTNVAIYHPSGSFKISKSISQITDVTKSADTYRISSVLSSSEETKEVTTLISFSSLGRIRRNTTICIPSVSVEEYSWNSTVFKPTILRISTNSCASSLLRILPNRAYKFTIDCPTPYALNIYSRDDFNLDDEGKYLVEKQGLKIREVEDTLPAQQPASWSILFKLVVMVNEPTLMGMHLYVPEFMQAATCVHVVNNDTGKEVPQLLYTDFPQVYQPTKNGYTIVADTRTSTTPRPPTKWKARLISDSIPQTLSEKELIFTKPLVQDIEESYSHNKRYTLFRYVLKVKDAQINNAAFQVTFSLSGIWIKLQLFDNDVEIFSTKGKGSAICYSALLYHSEDVVVKSSDKTKDDKRSVAAAAAAAQQSSVPKHKYILQASIVATDAEMLILTAALSGAENIRPNSRGTKSTSSAKKKKATMSAGGAPIQPIAISNLGAGAGTAAGGGTTTSTNVSNATTGAGTAITVGAATMAGIPTSATTGSGQTVANETDLIWHLRIISTDTATVVAIKDTEREDRQKALKDSWEAASPGRMARARELRDTYIRMVENGLVRPALIEIGNMNLCKPWTVLKTMSPKVQIMTEQQKDSEERIKKQILAKAGNRQSGPRFNAMTSMSTLPSAIEPSEPKDCGLSVINFRSIVELADDSAPPQVLSPQVFEQKAQERRLLIAEHGATHAAIKLARAEKKEKRAWHKKLLIDIVEEKLREVEHWNKIDAARRDMYRQRILKEADEYHAKQKSMQEAAMKAAELAAEQVANEESSEKKKKSKK</sequence>
<dbReference type="PROSITE" id="PS50203">
    <property type="entry name" value="CALPAIN_CAT"/>
    <property type="match status" value="1"/>
</dbReference>
<organism evidence="4 5">
    <name type="scientific">Batrachochytrium dendrobatidis (strain JEL423)</name>
    <dbReference type="NCBI Taxonomy" id="403673"/>
    <lineage>
        <taxon>Eukaryota</taxon>
        <taxon>Fungi</taxon>
        <taxon>Fungi incertae sedis</taxon>
        <taxon>Chytridiomycota</taxon>
        <taxon>Chytridiomycota incertae sedis</taxon>
        <taxon>Chytridiomycetes</taxon>
        <taxon>Rhizophydiales</taxon>
        <taxon>Rhizophydiales incertae sedis</taxon>
        <taxon>Batrachochytrium</taxon>
    </lineage>
</organism>
<comment type="caution">
    <text evidence="1">Lacks conserved residue(s) required for the propagation of feature annotation.</text>
</comment>
<feature type="compositionally biased region" description="Polar residues" evidence="2">
    <location>
        <begin position="226"/>
        <end position="235"/>
    </location>
</feature>
<dbReference type="Pfam" id="PF22068">
    <property type="entry name" value="Androglobin_II"/>
    <property type="match status" value="1"/>
</dbReference>
<feature type="domain" description="Calpain catalytic" evidence="3">
    <location>
        <begin position="343"/>
        <end position="602"/>
    </location>
</feature>
<dbReference type="SMART" id="SM00230">
    <property type="entry name" value="CysPc"/>
    <property type="match status" value="1"/>
</dbReference>
<gene>
    <name evidence="4" type="ORF">BDEG_22676</name>
</gene>
<feature type="region of interest" description="Disordered" evidence="2">
    <location>
        <begin position="1324"/>
        <end position="1359"/>
    </location>
</feature>
<dbReference type="PANTHER" id="PTHR46298:SF1">
    <property type="entry name" value="ANDROGLOBIN"/>
    <property type="match status" value="1"/>
</dbReference>
<evidence type="ECO:0000259" key="3">
    <source>
        <dbReference type="PROSITE" id="PS50203"/>
    </source>
</evidence>
<name>A0A177WGZ5_BATDL</name>
<proteinExistence type="predicted"/>
<accession>A0A177WGZ5</accession>
<dbReference type="Pfam" id="PF22070">
    <property type="entry name" value="Androglobin_V"/>
    <property type="match status" value="1"/>
</dbReference>
<dbReference type="InterPro" id="IPR038765">
    <property type="entry name" value="Papain-like_cys_pep_sf"/>
</dbReference>
<dbReference type="PANTHER" id="PTHR46298">
    <property type="entry name" value="ANDROGLOBIN"/>
    <property type="match status" value="1"/>
</dbReference>
<feature type="region of interest" description="Disordered" evidence="2">
    <location>
        <begin position="1"/>
        <end position="31"/>
    </location>
</feature>
<dbReference type="InterPro" id="IPR001300">
    <property type="entry name" value="Peptidase_C2_calpain_cat"/>
</dbReference>
<evidence type="ECO:0000256" key="1">
    <source>
        <dbReference type="PROSITE-ProRule" id="PRU00239"/>
    </source>
</evidence>
<dbReference type="InterPro" id="IPR053033">
    <property type="entry name" value="Androglobin-like"/>
</dbReference>
<dbReference type="SUPFAM" id="SSF54001">
    <property type="entry name" value="Cysteine proteinases"/>
    <property type="match status" value="1"/>
</dbReference>
<evidence type="ECO:0000313" key="4">
    <source>
        <dbReference type="EMBL" id="OAJ38770.1"/>
    </source>
</evidence>
<evidence type="ECO:0000313" key="5">
    <source>
        <dbReference type="Proteomes" id="UP000077115"/>
    </source>
</evidence>
<dbReference type="Proteomes" id="UP000077115">
    <property type="component" value="Unassembled WGS sequence"/>
</dbReference>
<dbReference type="STRING" id="403673.A0A177WGZ5"/>
<dbReference type="OrthoDB" id="167576at2759"/>
<dbReference type="InterPro" id="IPR054094">
    <property type="entry name" value="Androglobin_IV"/>
</dbReference>
<protein>
    <recommendedName>
        <fullName evidence="3">Calpain catalytic domain-containing protein</fullName>
    </recommendedName>
</protein>
<feature type="region of interest" description="Disordered" evidence="2">
    <location>
        <begin position="493"/>
        <end position="516"/>
    </location>
</feature>
<dbReference type="EMBL" id="DS022302">
    <property type="protein sequence ID" value="OAJ38770.1"/>
    <property type="molecule type" value="Genomic_DNA"/>
</dbReference>
<reference evidence="4 5" key="1">
    <citation type="submission" date="2006-10" db="EMBL/GenBank/DDBJ databases">
        <title>The Genome Sequence of Batrachochytrium dendrobatidis JEL423.</title>
        <authorList>
            <consortium name="The Broad Institute Genome Sequencing Platform"/>
            <person name="Birren B."/>
            <person name="Lander E."/>
            <person name="Galagan J."/>
            <person name="Cuomo C."/>
            <person name="Devon K."/>
            <person name="Jaffe D."/>
            <person name="Butler J."/>
            <person name="Alvarez P."/>
            <person name="Gnerre S."/>
            <person name="Grabherr M."/>
            <person name="Kleber M."/>
            <person name="Mauceli E."/>
            <person name="Brockman W."/>
            <person name="Young S."/>
            <person name="LaButti K."/>
            <person name="Sykes S."/>
            <person name="DeCaprio D."/>
            <person name="Crawford M."/>
            <person name="Koehrsen M."/>
            <person name="Engels R."/>
            <person name="Montgomery P."/>
            <person name="Pearson M."/>
            <person name="Howarth C."/>
            <person name="Larson L."/>
            <person name="White J."/>
            <person name="O'Leary S."/>
            <person name="Kodira C."/>
            <person name="Zeng Q."/>
            <person name="Yandava C."/>
            <person name="Alvarado L."/>
            <person name="Longcore J."/>
            <person name="James T."/>
        </authorList>
    </citation>
    <scope>NUCLEOTIDE SEQUENCE [LARGE SCALE GENOMIC DNA]</scope>
    <source>
        <strain evidence="4 5">JEL423</strain>
    </source>
</reference>
<dbReference type="InterPro" id="IPR054095">
    <property type="entry name" value="Androglobin_V"/>
</dbReference>